<dbReference type="InterPro" id="IPR013563">
    <property type="entry name" value="Oligopep_ABC_C"/>
</dbReference>
<dbReference type="GO" id="GO:0016887">
    <property type="term" value="F:ATP hydrolysis activity"/>
    <property type="evidence" value="ECO:0007669"/>
    <property type="project" value="InterPro"/>
</dbReference>
<dbReference type="PANTHER" id="PTHR43776">
    <property type="entry name" value="TRANSPORT ATP-BINDING PROTEIN"/>
    <property type="match status" value="1"/>
</dbReference>
<gene>
    <name evidence="6" type="ORF">LCGC14_0203680</name>
</gene>
<evidence type="ECO:0000256" key="1">
    <source>
        <dbReference type="ARBA" id="ARBA00005417"/>
    </source>
</evidence>
<dbReference type="PROSITE" id="PS50893">
    <property type="entry name" value="ABC_TRANSPORTER_2"/>
    <property type="match status" value="1"/>
</dbReference>
<dbReference type="GO" id="GO:0015833">
    <property type="term" value="P:peptide transport"/>
    <property type="evidence" value="ECO:0007669"/>
    <property type="project" value="InterPro"/>
</dbReference>
<evidence type="ECO:0000313" key="6">
    <source>
        <dbReference type="EMBL" id="KKN92840.1"/>
    </source>
</evidence>
<proteinExistence type="inferred from homology"/>
<keyword evidence="3" id="KW-0547">Nucleotide-binding</keyword>
<dbReference type="Pfam" id="PF08352">
    <property type="entry name" value="oligo_HPY"/>
    <property type="match status" value="1"/>
</dbReference>
<sequence length="369" mass="40066">MTNSPNNVILTVRQLRAHFPVRRGMFGRTRGRVRAVDGVDFTLARGRTLGLVGESGSGKTTIARALLRLAPTAQVSGAVTFDGHDVFAAGDRALRRLRRRMQIIFQDPVGSLNPRMTVQHIVAEPLMVHSVVPRRRRAYRVGQLLERVGLSPGCGGRYPHEFSGGQRQRIGIARALAGEPDFIVCDEPVSALDVSIQAQILNLLKDLQAELGLSYLLIAHNLAVVQHMADEVAILYLGRIVETAPAAELLSGGGARHPYTESLLAAIPKPDPSRRRSCEPLSGEMPSPLAPPSGCAFHPRCPLTRRAAAVLPAKQQHILVTERASTVIAHRCIADTPHLEPVSDNPHHSHACLLRQDMKASSAGIEHPH</sequence>
<dbReference type="EMBL" id="LAZR01000091">
    <property type="protein sequence ID" value="KKN92840.1"/>
    <property type="molecule type" value="Genomic_DNA"/>
</dbReference>
<comment type="similarity">
    <text evidence="1">Belongs to the ABC transporter superfamily.</text>
</comment>
<dbReference type="AlphaFoldDB" id="A0A0F9UHZ3"/>
<feature type="domain" description="ABC transporter" evidence="5">
    <location>
        <begin position="21"/>
        <end position="262"/>
    </location>
</feature>
<dbReference type="GO" id="GO:0005524">
    <property type="term" value="F:ATP binding"/>
    <property type="evidence" value="ECO:0007669"/>
    <property type="project" value="UniProtKB-KW"/>
</dbReference>
<dbReference type="FunFam" id="3.40.50.300:FF:000016">
    <property type="entry name" value="Oligopeptide ABC transporter ATP-binding component"/>
    <property type="match status" value="1"/>
</dbReference>
<dbReference type="Gene3D" id="3.40.50.300">
    <property type="entry name" value="P-loop containing nucleotide triphosphate hydrolases"/>
    <property type="match status" value="1"/>
</dbReference>
<evidence type="ECO:0000256" key="2">
    <source>
        <dbReference type="ARBA" id="ARBA00022448"/>
    </source>
</evidence>
<evidence type="ECO:0000259" key="5">
    <source>
        <dbReference type="PROSITE" id="PS50893"/>
    </source>
</evidence>
<dbReference type="PROSITE" id="PS00211">
    <property type="entry name" value="ABC_TRANSPORTER_1"/>
    <property type="match status" value="1"/>
</dbReference>
<comment type="caution">
    <text evidence="6">The sequence shown here is derived from an EMBL/GenBank/DDBJ whole genome shotgun (WGS) entry which is preliminary data.</text>
</comment>
<organism evidence="6">
    <name type="scientific">marine sediment metagenome</name>
    <dbReference type="NCBI Taxonomy" id="412755"/>
    <lineage>
        <taxon>unclassified sequences</taxon>
        <taxon>metagenomes</taxon>
        <taxon>ecological metagenomes</taxon>
    </lineage>
</organism>
<dbReference type="InterPro" id="IPR050319">
    <property type="entry name" value="ABC_transp_ATP-bind"/>
</dbReference>
<dbReference type="InterPro" id="IPR017871">
    <property type="entry name" value="ABC_transporter-like_CS"/>
</dbReference>
<dbReference type="CDD" id="cd03257">
    <property type="entry name" value="ABC_NikE_OppD_transporters"/>
    <property type="match status" value="1"/>
</dbReference>
<dbReference type="GO" id="GO:0055085">
    <property type="term" value="P:transmembrane transport"/>
    <property type="evidence" value="ECO:0007669"/>
    <property type="project" value="UniProtKB-ARBA"/>
</dbReference>
<protein>
    <recommendedName>
        <fullName evidence="5">ABC transporter domain-containing protein</fullName>
    </recommendedName>
</protein>
<keyword evidence="2" id="KW-0813">Transport</keyword>
<dbReference type="InterPro" id="IPR003593">
    <property type="entry name" value="AAA+_ATPase"/>
</dbReference>
<accession>A0A0F9UHZ3</accession>
<dbReference type="Pfam" id="PF00005">
    <property type="entry name" value="ABC_tran"/>
    <property type="match status" value="1"/>
</dbReference>
<reference evidence="6" key="1">
    <citation type="journal article" date="2015" name="Nature">
        <title>Complex archaea that bridge the gap between prokaryotes and eukaryotes.</title>
        <authorList>
            <person name="Spang A."/>
            <person name="Saw J.H."/>
            <person name="Jorgensen S.L."/>
            <person name="Zaremba-Niedzwiedzka K."/>
            <person name="Martijn J."/>
            <person name="Lind A.E."/>
            <person name="van Eijk R."/>
            <person name="Schleper C."/>
            <person name="Guy L."/>
            <person name="Ettema T.J."/>
        </authorList>
    </citation>
    <scope>NUCLEOTIDE SEQUENCE</scope>
</reference>
<dbReference type="NCBIfam" id="TIGR01727">
    <property type="entry name" value="oligo_HPY"/>
    <property type="match status" value="1"/>
</dbReference>
<dbReference type="SUPFAM" id="SSF52540">
    <property type="entry name" value="P-loop containing nucleoside triphosphate hydrolases"/>
    <property type="match status" value="1"/>
</dbReference>
<evidence type="ECO:0000256" key="3">
    <source>
        <dbReference type="ARBA" id="ARBA00022741"/>
    </source>
</evidence>
<dbReference type="InterPro" id="IPR003439">
    <property type="entry name" value="ABC_transporter-like_ATP-bd"/>
</dbReference>
<name>A0A0F9UHZ3_9ZZZZ</name>
<evidence type="ECO:0000256" key="4">
    <source>
        <dbReference type="ARBA" id="ARBA00022840"/>
    </source>
</evidence>
<dbReference type="InterPro" id="IPR027417">
    <property type="entry name" value="P-loop_NTPase"/>
</dbReference>
<keyword evidence="4" id="KW-0067">ATP-binding</keyword>
<dbReference type="SMART" id="SM00382">
    <property type="entry name" value="AAA"/>
    <property type="match status" value="1"/>
</dbReference>
<dbReference type="PANTHER" id="PTHR43776:SF7">
    <property type="entry name" value="D,D-DIPEPTIDE TRANSPORT ATP-BINDING PROTEIN DDPF-RELATED"/>
    <property type="match status" value="1"/>
</dbReference>